<keyword evidence="5" id="KW-1185">Reference proteome</keyword>
<dbReference type="GO" id="GO:0016787">
    <property type="term" value="F:hydrolase activity"/>
    <property type="evidence" value="ECO:0007669"/>
    <property type="project" value="UniProtKB-KW"/>
</dbReference>
<dbReference type="InterPro" id="IPR006500">
    <property type="entry name" value="Helicase_put_C_phage/plasmid"/>
</dbReference>
<protein>
    <submittedName>
        <fullName evidence="4">DNA primase</fullName>
    </submittedName>
</protein>
<feature type="compositionally biased region" description="Acidic residues" evidence="2">
    <location>
        <begin position="543"/>
        <end position="553"/>
    </location>
</feature>
<accession>A0A371BFQ1</accession>
<dbReference type="EMBL" id="QRGP01000001">
    <property type="protein sequence ID" value="RDV06414.1"/>
    <property type="molecule type" value="Genomic_DNA"/>
</dbReference>
<dbReference type="Pfam" id="PF08706">
    <property type="entry name" value="D5_N"/>
    <property type="match status" value="1"/>
</dbReference>
<dbReference type="OrthoDB" id="9763644at2"/>
<organism evidence="4 5">
    <name type="scientific">Sphingorhabdus pulchriflava</name>
    <dbReference type="NCBI Taxonomy" id="2292257"/>
    <lineage>
        <taxon>Bacteria</taxon>
        <taxon>Pseudomonadati</taxon>
        <taxon>Pseudomonadota</taxon>
        <taxon>Alphaproteobacteria</taxon>
        <taxon>Sphingomonadales</taxon>
        <taxon>Sphingomonadaceae</taxon>
        <taxon>Sphingorhabdus</taxon>
    </lineage>
</organism>
<dbReference type="Proteomes" id="UP000263833">
    <property type="component" value="Unassembled WGS sequence"/>
</dbReference>
<dbReference type="AlphaFoldDB" id="A0A371BFQ1"/>
<dbReference type="InterPro" id="IPR014818">
    <property type="entry name" value="Phage/plasmid_primase_P4_C"/>
</dbReference>
<dbReference type="NCBIfam" id="TIGR01613">
    <property type="entry name" value="primase_Cterm"/>
    <property type="match status" value="1"/>
</dbReference>
<evidence type="ECO:0000313" key="5">
    <source>
        <dbReference type="Proteomes" id="UP000263833"/>
    </source>
</evidence>
<keyword evidence="1" id="KW-0378">Hydrolase</keyword>
<dbReference type="InterPro" id="IPR051620">
    <property type="entry name" value="ORF904-like_C"/>
</dbReference>
<evidence type="ECO:0000313" key="4">
    <source>
        <dbReference type="EMBL" id="RDV06414.1"/>
    </source>
</evidence>
<evidence type="ECO:0000256" key="2">
    <source>
        <dbReference type="SAM" id="MobiDB-lite"/>
    </source>
</evidence>
<gene>
    <name evidence="4" type="ORF">DXH95_03025</name>
</gene>
<proteinExistence type="predicted"/>
<name>A0A371BFQ1_9SPHN</name>
<evidence type="ECO:0000259" key="3">
    <source>
        <dbReference type="SMART" id="SM00885"/>
    </source>
</evidence>
<reference evidence="5" key="1">
    <citation type="submission" date="2018-08" db="EMBL/GenBank/DDBJ databases">
        <authorList>
            <person name="Kim S.-J."/>
            <person name="Jung G.-Y."/>
        </authorList>
    </citation>
    <scope>NUCLEOTIDE SEQUENCE [LARGE SCALE GENOMIC DNA]</scope>
    <source>
        <strain evidence="5">GY_G</strain>
    </source>
</reference>
<dbReference type="PANTHER" id="PTHR35372:SF2">
    <property type="entry name" value="SF3 HELICASE DOMAIN-CONTAINING PROTEIN"/>
    <property type="match status" value="1"/>
</dbReference>
<comment type="caution">
    <text evidence="4">The sequence shown here is derived from an EMBL/GenBank/DDBJ whole genome shotgun (WGS) entry which is preliminary data.</text>
</comment>
<dbReference type="RefSeq" id="WP_115547967.1">
    <property type="nucleotide sequence ID" value="NZ_QRGP01000001.1"/>
</dbReference>
<dbReference type="PANTHER" id="PTHR35372">
    <property type="entry name" value="ATP BINDING PROTEIN-RELATED"/>
    <property type="match status" value="1"/>
</dbReference>
<evidence type="ECO:0000256" key="1">
    <source>
        <dbReference type="ARBA" id="ARBA00022801"/>
    </source>
</evidence>
<feature type="region of interest" description="Disordered" evidence="2">
    <location>
        <begin position="522"/>
        <end position="553"/>
    </location>
</feature>
<sequence length="553" mass="62296">MSGAGVEIAVEDPLRMAWYECNDYGNARRAQDLAKGLLKWVDDKYWSAFDTKRWSKREGAYRARALAHQVAKHIHLEAAELGKLIGDLKKPDEAALHERFGEWCSGEMAVARLDMLHKWAMKSGNAAQTNAMLTQLRDFDAMRAWSEDFDVDPLTYNVQNGTLRFRKQDGTGQWTCLFQEGHDPTDMLAQIANWTYDPVAACPMWEERLRLIQPDDETRAVFPRMYGQTLTGLTDSEEFYVHKGRGGDGKSKTNEVLAEGHGDYYRHAAVKTWLQASFQRSGAEHRRDLVDLSGDVRFIVSEEPPRNATWDGELLKQWTGGGKITAFQAGASEPVIFKPRGKLFVEVNPTPNMPGDDKGFRRRFRLTQWLVDLSLIPGGFEAPAELHARLMTESSGILNWMIAGCLEWLGDRRVPVPERELEGLADFWATGNPMGEWLAEECDLTDRDAETGSTVLWNAFKEWMARSELDEDAVKKWNTTRFGRELGQRQIVGKKDRKGNKVRRGIKLRRVGSLDYATVQGMEGGVNGGATATPDAHSGSDAADLDDYWGGDR</sequence>
<dbReference type="SMART" id="SM00885">
    <property type="entry name" value="D5_N"/>
    <property type="match status" value="1"/>
</dbReference>
<feature type="domain" description="Bacteriophage/plasmid primase P4 C-terminal" evidence="3">
    <location>
        <begin position="26"/>
        <end position="214"/>
    </location>
</feature>